<evidence type="ECO:0000259" key="2">
    <source>
        <dbReference type="Pfam" id="PF14111"/>
    </source>
</evidence>
<dbReference type="FunCoup" id="A0A0R0JT58">
    <property type="interactions" value="10"/>
</dbReference>
<proteinExistence type="predicted"/>
<reference evidence="3 4" key="1">
    <citation type="journal article" date="2010" name="Nature">
        <title>Genome sequence of the palaeopolyploid soybean.</title>
        <authorList>
            <person name="Schmutz J."/>
            <person name="Cannon S.B."/>
            <person name="Schlueter J."/>
            <person name="Ma J."/>
            <person name="Mitros T."/>
            <person name="Nelson W."/>
            <person name="Hyten D.L."/>
            <person name="Song Q."/>
            <person name="Thelen J.J."/>
            <person name="Cheng J."/>
            <person name="Xu D."/>
            <person name="Hellsten U."/>
            <person name="May G.D."/>
            <person name="Yu Y."/>
            <person name="Sakurai T."/>
            <person name="Umezawa T."/>
            <person name="Bhattacharyya M.K."/>
            <person name="Sandhu D."/>
            <person name="Valliyodan B."/>
            <person name="Lindquist E."/>
            <person name="Peto M."/>
            <person name="Grant D."/>
            <person name="Shu S."/>
            <person name="Goodstein D."/>
            <person name="Barry K."/>
            <person name="Futrell-Griggs M."/>
            <person name="Abernathy B."/>
            <person name="Du J."/>
            <person name="Tian Z."/>
            <person name="Zhu L."/>
            <person name="Gill N."/>
            <person name="Joshi T."/>
            <person name="Libault M."/>
            <person name="Sethuraman A."/>
            <person name="Zhang X.-C."/>
            <person name="Shinozaki K."/>
            <person name="Nguyen H.T."/>
            <person name="Wing R.A."/>
            <person name="Cregan P."/>
            <person name="Specht J."/>
            <person name="Grimwood J."/>
            <person name="Rokhsar D."/>
            <person name="Stacey G."/>
            <person name="Shoemaker R.C."/>
            <person name="Jackson S.A."/>
        </authorList>
    </citation>
    <scope>NUCLEOTIDE SEQUENCE</scope>
    <source>
        <strain evidence="4">cv. Williams 82</strain>
        <tissue evidence="3">Callus</tissue>
    </source>
</reference>
<dbReference type="PANTHER" id="PTHR33233:SF17">
    <property type="entry name" value="DUF4283 DOMAIN-CONTAINING PROTEIN"/>
    <property type="match status" value="1"/>
</dbReference>
<dbReference type="Proteomes" id="UP000008827">
    <property type="component" value="Chromosome 6"/>
</dbReference>
<dbReference type="AlphaFoldDB" id="A0A0R0JT58"/>
<dbReference type="InParanoid" id="A0A0R0JT58"/>
<name>A0A0R0JT58_SOYBN</name>
<dbReference type="EnsemblPlants" id="KRH55323">
    <property type="protein sequence ID" value="KRH55323"/>
    <property type="gene ID" value="GLYMA_06G246200"/>
</dbReference>
<gene>
    <name evidence="3" type="ORF">GLYMA_06G246200</name>
</gene>
<organism evidence="3">
    <name type="scientific">Glycine max</name>
    <name type="common">Soybean</name>
    <name type="synonym">Glycine hispida</name>
    <dbReference type="NCBI Taxonomy" id="3847"/>
    <lineage>
        <taxon>Eukaryota</taxon>
        <taxon>Viridiplantae</taxon>
        <taxon>Streptophyta</taxon>
        <taxon>Embryophyta</taxon>
        <taxon>Tracheophyta</taxon>
        <taxon>Spermatophyta</taxon>
        <taxon>Magnoliopsida</taxon>
        <taxon>eudicotyledons</taxon>
        <taxon>Gunneridae</taxon>
        <taxon>Pentapetalae</taxon>
        <taxon>rosids</taxon>
        <taxon>fabids</taxon>
        <taxon>Fabales</taxon>
        <taxon>Fabaceae</taxon>
        <taxon>Papilionoideae</taxon>
        <taxon>50 kb inversion clade</taxon>
        <taxon>NPAAA clade</taxon>
        <taxon>indigoferoid/millettioid clade</taxon>
        <taxon>Phaseoleae</taxon>
        <taxon>Glycine</taxon>
        <taxon>Glycine subgen. Soja</taxon>
    </lineage>
</organism>
<sequence>MAKRGRGRPPNTVPPPPVNHPQPATNLVVETENHELQKHEETIEEFEATTKSPETLIEEPKEVTDRKLWVDVLNNNRNPSNGVTMEFVAPKLINGEVEVEIEAEDIASELQFWENAMILYVLGGSLSMTMLKNYMVKMWNFVTLPDMLYHDDGYFLLHFKNREDRETVMMRGPYTIRHMPIILKEWTPDFNLSKDLERTMPIWVKLPQLPLCLWGLKSLNKIGSAIGNPLMTDECTTQKLRVSYARILVEVDITQKLVEEITISDRTGGKIKQIVEYEWKPEFCEKCQKAGHQCGKKKVVKKWIPRNKQADEDSQLHRIDIDAMRNGKQVNMEQRRYLVSNITE</sequence>
<evidence type="ECO:0000313" key="4">
    <source>
        <dbReference type="EnsemblPlants" id="KRH55323"/>
    </source>
</evidence>
<reference evidence="4" key="2">
    <citation type="submission" date="2018-02" db="UniProtKB">
        <authorList>
            <consortium name="EnsemblPlants"/>
        </authorList>
    </citation>
    <scope>IDENTIFICATION</scope>
    <source>
        <strain evidence="4">Williams 82</strain>
    </source>
</reference>
<dbReference type="EMBL" id="CM000839">
    <property type="protein sequence ID" value="KRH55323.1"/>
    <property type="molecule type" value="Genomic_DNA"/>
</dbReference>
<protein>
    <recommendedName>
        <fullName evidence="2">DUF4283 domain-containing protein</fullName>
    </recommendedName>
</protein>
<dbReference type="Gramene" id="KRH55323">
    <property type="protein sequence ID" value="KRH55323"/>
    <property type="gene ID" value="GLYMA_06G246200"/>
</dbReference>
<dbReference type="InterPro" id="IPR025558">
    <property type="entry name" value="DUF4283"/>
</dbReference>
<dbReference type="OMA" id="EKHMHER"/>
<keyword evidence="5" id="KW-1185">Reference proteome</keyword>
<feature type="domain" description="DUF4283" evidence="2">
    <location>
        <begin position="111"/>
        <end position="193"/>
    </location>
</feature>
<reference evidence="3" key="3">
    <citation type="submission" date="2018-07" db="EMBL/GenBank/DDBJ databases">
        <title>WGS assembly of Glycine max.</title>
        <authorList>
            <person name="Schmutz J."/>
            <person name="Cannon S."/>
            <person name="Schlueter J."/>
            <person name="Ma J."/>
            <person name="Mitros T."/>
            <person name="Nelson W."/>
            <person name="Hyten D."/>
            <person name="Song Q."/>
            <person name="Thelen J."/>
            <person name="Cheng J."/>
            <person name="Xu D."/>
            <person name="Hellsten U."/>
            <person name="May G."/>
            <person name="Yu Y."/>
            <person name="Sakurai T."/>
            <person name="Umezawa T."/>
            <person name="Bhattacharyya M."/>
            <person name="Sandhu D."/>
            <person name="Valliyodan B."/>
            <person name="Lindquist E."/>
            <person name="Peto M."/>
            <person name="Grant D."/>
            <person name="Shu S."/>
            <person name="Goodstein D."/>
            <person name="Barry K."/>
            <person name="Futrell-Griggs M."/>
            <person name="Abernathy B."/>
            <person name="Du J."/>
            <person name="Tian Z."/>
            <person name="Zhu L."/>
            <person name="Gill N."/>
            <person name="Joshi T."/>
            <person name="Libault M."/>
            <person name="Sethuraman A."/>
            <person name="Zhang X."/>
            <person name="Shinozaki K."/>
            <person name="Nguyen H."/>
            <person name="Wing R."/>
            <person name="Cregan P."/>
            <person name="Specht J."/>
            <person name="Grimwood J."/>
            <person name="Rokhsar D."/>
            <person name="Stacey G."/>
            <person name="Shoemaker R."/>
            <person name="Jackson S."/>
        </authorList>
    </citation>
    <scope>NUCLEOTIDE SEQUENCE</scope>
    <source>
        <tissue evidence="3">Callus</tissue>
    </source>
</reference>
<feature type="region of interest" description="Disordered" evidence="1">
    <location>
        <begin position="1"/>
        <end position="24"/>
    </location>
</feature>
<dbReference type="Pfam" id="PF14111">
    <property type="entry name" value="DUF4283"/>
    <property type="match status" value="1"/>
</dbReference>
<evidence type="ECO:0000313" key="5">
    <source>
        <dbReference type="Proteomes" id="UP000008827"/>
    </source>
</evidence>
<evidence type="ECO:0000313" key="3">
    <source>
        <dbReference type="EMBL" id="KRH55323.1"/>
    </source>
</evidence>
<feature type="compositionally biased region" description="Pro residues" evidence="1">
    <location>
        <begin position="11"/>
        <end position="20"/>
    </location>
</feature>
<evidence type="ECO:0000256" key="1">
    <source>
        <dbReference type="SAM" id="MobiDB-lite"/>
    </source>
</evidence>
<accession>A0A0R0JT58</accession>
<dbReference type="PANTHER" id="PTHR33233">
    <property type="entry name" value="ENDONUCLEASE/EXONUCLEASE/PHOSPHATASE"/>
    <property type="match status" value="1"/>
</dbReference>